<dbReference type="PANTHER" id="PTHR42681:SF1">
    <property type="entry name" value="MALONYL-COA-ACYL CARRIER PROTEIN TRANSACYLASE, MITOCHONDRIAL"/>
    <property type="match status" value="1"/>
</dbReference>
<proteinExistence type="inferred from homology"/>
<sequence>MPVGFLFGGQGGQNVNMSAHLYENFPKYRAIIDLATTVLGYDVLAKLQDEAALKTTKYTQPLVVAHSFGLYEVAKDQFTAPTAALGLSLGEYTALIASGTLDFVDGLRLVAKRGQLMQDAVETTPGTMAAVMTEDFTLVENVLTQIRNNGEQVFPANYNSGQQLVIGGSPAGVEQAIAALTEAGIKRVIPLNVAGAFHTPLLASAQAEFANVLADVTFKQPAFTVFSNTTKAPFDLATIKQVLVDQLVNPTFFAQDLNLMAEQGITEFVEFGPDNTLTKFARKTVKDSERTSVYDFASLQKVMGEEYAVN</sequence>
<name>A0ABN8BLT9_9LACO</name>
<evidence type="ECO:0000256" key="4">
    <source>
        <dbReference type="PIRNR" id="PIRNR000446"/>
    </source>
</evidence>
<dbReference type="Proteomes" id="UP000789707">
    <property type="component" value="Unassembled WGS sequence"/>
</dbReference>
<dbReference type="InterPro" id="IPR016036">
    <property type="entry name" value="Malonyl_transacylase_ACP-bd"/>
</dbReference>
<dbReference type="PIRSF" id="PIRSF000446">
    <property type="entry name" value="Mct"/>
    <property type="match status" value="1"/>
</dbReference>
<evidence type="ECO:0000256" key="1">
    <source>
        <dbReference type="ARBA" id="ARBA00022679"/>
    </source>
</evidence>
<dbReference type="GO" id="GO:0004314">
    <property type="term" value="F:[acyl-carrier-protein] S-malonyltransferase activity"/>
    <property type="evidence" value="ECO:0007669"/>
    <property type="project" value="UniProtKB-EC"/>
</dbReference>
<keyword evidence="2 4" id="KW-0012">Acyltransferase</keyword>
<dbReference type="Gene3D" id="3.40.366.10">
    <property type="entry name" value="Malonyl-Coenzyme A Acyl Carrier Protein, domain 2"/>
    <property type="match status" value="1"/>
</dbReference>
<dbReference type="PANTHER" id="PTHR42681">
    <property type="entry name" value="MALONYL-COA-ACYL CARRIER PROTEIN TRANSACYLASE, MITOCHONDRIAL"/>
    <property type="match status" value="1"/>
</dbReference>
<evidence type="ECO:0000313" key="6">
    <source>
        <dbReference type="EMBL" id="CAH0417065.1"/>
    </source>
</evidence>
<organism evidence="6 7">
    <name type="scientific">Periweissella fabaria</name>
    <dbReference type="NCBI Taxonomy" id="546157"/>
    <lineage>
        <taxon>Bacteria</taxon>
        <taxon>Bacillati</taxon>
        <taxon>Bacillota</taxon>
        <taxon>Bacilli</taxon>
        <taxon>Lactobacillales</taxon>
        <taxon>Lactobacillaceae</taxon>
        <taxon>Periweissella</taxon>
    </lineage>
</organism>
<dbReference type="Pfam" id="PF00698">
    <property type="entry name" value="Acyl_transf_1"/>
    <property type="match status" value="1"/>
</dbReference>
<dbReference type="InterPro" id="IPR001227">
    <property type="entry name" value="Ac_transferase_dom_sf"/>
</dbReference>
<reference evidence="6 7" key="1">
    <citation type="submission" date="2021-11" db="EMBL/GenBank/DDBJ databases">
        <authorList>
            <person name="Depoorter E."/>
        </authorList>
    </citation>
    <scope>NUCLEOTIDE SEQUENCE [LARGE SCALE GENOMIC DNA]</scope>
    <source>
        <strain evidence="6 7">LMG 24289</strain>
    </source>
</reference>
<keyword evidence="1 4" id="KW-0808">Transferase</keyword>
<keyword evidence="7" id="KW-1185">Reference proteome</keyword>
<dbReference type="EC" id="2.3.1.39" evidence="4"/>
<accession>A0ABN8BLT9</accession>
<evidence type="ECO:0000256" key="2">
    <source>
        <dbReference type="ARBA" id="ARBA00023315"/>
    </source>
</evidence>
<comment type="similarity">
    <text evidence="4">Belongs to the fabD family.</text>
</comment>
<dbReference type="InterPro" id="IPR014043">
    <property type="entry name" value="Acyl_transferase_dom"/>
</dbReference>
<dbReference type="RefSeq" id="WP_230097101.1">
    <property type="nucleotide sequence ID" value="NZ_CAKKNS010000006.1"/>
</dbReference>
<evidence type="ECO:0000313" key="7">
    <source>
        <dbReference type="Proteomes" id="UP000789707"/>
    </source>
</evidence>
<feature type="domain" description="Malonyl-CoA:ACP transacylase (MAT)" evidence="5">
    <location>
        <begin position="6"/>
        <end position="302"/>
    </location>
</feature>
<dbReference type="SUPFAM" id="SSF52151">
    <property type="entry name" value="FabD/lysophospholipase-like"/>
    <property type="match status" value="1"/>
</dbReference>
<comment type="catalytic activity">
    <reaction evidence="3 4">
        <text>holo-[ACP] + malonyl-CoA = malonyl-[ACP] + CoA</text>
        <dbReference type="Rhea" id="RHEA:41792"/>
        <dbReference type="Rhea" id="RHEA-COMP:9623"/>
        <dbReference type="Rhea" id="RHEA-COMP:9685"/>
        <dbReference type="ChEBI" id="CHEBI:57287"/>
        <dbReference type="ChEBI" id="CHEBI:57384"/>
        <dbReference type="ChEBI" id="CHEBI:64479"/>
        <dbReference type="ChEBI" id="CHEBI:78449"/>
        <dbReference type="EC" id="2.3.1.39"/>
    </reaction>
</comment>
<evidence type="ECO:0000259" key="5">
    <source>
        <dbReference type="SMART" id="SM00827"/>
    </source>
</evidence>
<comment type="caution">
    <text evidence="6">The sequence shown here is derived from an EMBL/GenBank/DDBJ whole genome shotgun (WGS) entry which is preliminary data.</text>
</comment>
<dbReference type="SMART" id="SM00827">
    <property type="entry name" value="PKS_AT"/>
    <property type="match status" value="1"/>
</dbReference>
<protein>
    <recommendedName>
        <fullName evidence="4">Malonyl CoA-acyl carrier protein transacylase</fullName>
        <ecNumber evidence="4">2.3.1.39</ecNumber>
    </recommendedName>
</protein>
<gene>
    <name evidence="6" type="primary">fabD</name>
    <name evidence="6" type="ORF">WFA24289_01382</name>
</gene>
<dbReference type="Gene3D" id="3.30.70.250">
    <property type="entry name" value="Malonyl-CoA ACP transacylase, ACP-binding"/>
    <property type="match status" value="1"/>
</dbReference>
<dbReference type="EMBL" id="CAKKNS010000006">
    <property type="protein sequence ID" value="CAH0417065.1"/>
    <property type="molecule type" value="Genomic_DNA"/>
</dbReference>
<dbReference type="InterPro" id="IPR016035">
    <property type="entry name" value="Acyl_Trfase/lysoPLipase"/>
</dbReference>
<dbReference type="InterPro" id="IPR024925">
    <property type="entry name" value="Malonyl_CoA-ACP_transAc"/>
</dbReference>
<dbReference type="SUPFAM" id="SSF55048">
    <property type="entry name" value="Probable ACP-binding domain of malonyl-CoA ACP transacylase"/>
    <property type="match status" value="1"/>
</dbReference>
<evidence type="ECO:0000256" key="3">
    <source>
        <dbReference type="ARBA" id="ARBA00048462"/>
    </source>
</evidence>
<dbReference type="InterPro" id="IPR050858">
    <property type="entry name" value="Mal-CoA-ACP_Trans/PKS_FabD"/>
</dbReference>